<proteinExistence type="predicted"/>
<dbReference type="PANTHER" id="PTHR37810:SF5">
    <property type="entry name" value="IMMUNITY PROTEIN SDPI"/>
    <property type="match status" value="1"/>
</dbReference>
<keyword evidence="1" id="KW-1133">Transmembrane helix</keyword>
<feature type="transmembrane region" description="Helical" evidence="1">
    <location>
        <begin position="116"/>
        <end position="135"/>
    </location>
</feature>
<accession>A0A1G6MJK8</accession>
<dbReference type="Pfam" id="PF07853">
    <property type="entry name" value="DUF1648"/>
    <property type="match status" value="1"/>
</dbReference>
<dbReference type="InterPro" id="IPR012867">
    <property type="entry name" value="DUF1648"/>
</dbReference>
<dbReference type="Proteomes" id="UP000199387">
    <property type="component" value="Unassembled WGS sequence"/>
</dbReference>
<feature type="transmembrane region" description="Helical" evidence="1">
    <location>
        <begin position="188"/>
        <end position="207"/>
    </location>
</feature>
<sequence length="217" mass="24774">MKKWTRWDTVVLILGMIPLVFAWTVYDQLPERIPSHFNLSGEPDDYSDKATFIPLMAGMGLGLPFLIKWLPALDPRKENYRKFTSSYELFRVALTGFLGGIFIATLLYALGYPVDLSQVVPVGIGLLWMVLGNFLGRIRSNYFFGIKLPWTLENEEVWRKTHRFSGPVWMGAGMVIVVSAFLPPWVRGGLIFVAILLTILLPVGYAYRVYRKIHQES</sequence>
<evidence type="ECO:0000259" key="2">
    <source>
        <dbReference type="Pfam" id="PF07853"/>
    </source>
</evidence>
<keyword evidence="4" id="KW-1185">Reference proteome</keyword>
<dbReference type="PIRSF" id="PIRSF038959">
    <property type="entry name" value="SdpI"/>
    <property type="match status" value="1"/>
</dbReference>
<reference evidence="3 4" key="1">
    <citation type="submission" date="2016-10" db="EMBL/GenBank/DDBJ databases">
        <authorList>
            <person name="de Groot N.N."/>
        </authorList>
    </citation>
    <scope>NUCLEOTIDE SEQUENCE [LARGE SCALE GENOMIC DNA]</scope>
    <source>
        <strain evidence="3 4">DSM 45514</strain>
    </source>
</reference>
<keyword evidence="1" id="KW-0812">Transmembrane</keyword>
<dbReference type="AlphaFoldDB" id="A0A1G6MJK8"/>
<gene>
    <name evidence="3" type="ORF">SAMN04488112_1104</name>
</gene>
<evidence type="ECO:0000256" key="1">
    <source>
        <dbReference type="SAM" id="Phobius"/>
    </source>
</evidence>
<feature type="transmembrane region" description="Helical" evidence="1">
    <location>
        <begin position="46"/>
        <end position="67"/>
    </location>
</feature>
<keyword evidence="1" id="KW-0472">Membrane</keyword>
<dbReference type="STRING" id="1236220.SAMN04488112_1104"/>
<dbReference type="InterPro" id="IPR026272">
    <property type="entry name" value="SdpI"/>
</dbReference>
<dbReference type="GO" id="GO:0009636">
    <property type="term" value="P:response to toxic substance"/>
    <property type="evidence" value="ECO:0007669"/>
    <property type="project" value="TreeGrafter"/>
</dbReference>
<organism evidence="3 4">
    <name type="scientific">Melghirimyces thermohalophilus</name>
    <dbReference type="NCBI Taxonomy" id="1236220"/>
    <lineage>
        <taxon>Bacteria</taxon>
        <taxon>Bacillati</taxon>
        <taxon>Bacillota</taxon>
        <taxon>Bacilli</taxon>
        <taxon>Bacillales</taxon>
        <taxon>Thermoactinomycetaceae</taxon>
        <taxon>Melghirimyces</taxon>
    </lineage>
</organism>
<dbReference type="RefSeq" id="WP_245662211.1">
    <property type="nucleotide sequence ID" value="NZ_FMZA01000010.1"/>
</dbReference>
<feature type="transmembrane region" description="Helical" evidence="1">
    <location>
        <begin position="7"/>
        <end position="26"/>
    </location>
</feature>
<feature type="transmembrane region" description="Helical" evidence="1">
    <location>
        <begin position="88"/>
        <end position="110"/>
    </location>
</feature>
<dbReference type="InterPro" id="IPR025962">
    <property type="entry name" value="SdpI/YhfL"/>
</dbReference>
<evidence type="ECO:0000313" key="4">
    <source>
        <dbReference type="Proteomes" id="UP000199387"/>
    </source>
</evidence>
<evidence type="ECO:0000313" key="3">
    <source>
        <dbReference type="EMBL" id="SDC55474.1"/>
    </source>
</evidence>
<protein>
    <submittedName>
        <fullName evidence="3">Uncharacterized membrane protein</fullName>
    </submittedName>
</protein>
<dbReference type="PANTHER" id="PTHR37810">
    <property type="entry name" value="IMMUNITY PROTEIN SDPI"/>
    <property type="match status" value="1"/>
</dbReference>
<feature type="transmembrane region" description="Helical" evidence="1">
    <location>
        <begin position="164"/>
        <end position="182"/>
    </location>
</feature>
<dbReference type="Pfam" id="PF13630">
    <property type="entry name" value="SdpI"/>
    <property type="match status" value="1"/>
</dbReference>
<dbReference type="EMBL" id="FMZA01000010">
    <property type="protein sequence ID" value="SDC55474.1"/>
    <property type="molecule type" value="Genomic_DNA"/>
</dbReference>
<name>A0A1G6MJK8_9BACL</name>
<feature type="domain" description="DUF1648" evidence="2">
    <location>
        <begin position="16"/>
        <end position="58"/>
    </location>
</feature>